<name>A0A2I0HIW3_PUNGR</name>
<dbReference type="Proteomes" id="UP000233551">
    <property type="component" value="Unassembled WGS sequence"/>
</dbReference>
<evidence type="ECO:0000313" key="1">
    <source>
        <dbReference type="EMBL" id="PKI31621.1"/>
    </source>
</evidence>
<proteinExistence type="predicted"/>
<reference evidence="1 2" key="1">
    <citation type="submission" date="2017-11" db="EMBL/GenBank/DDBJ databases">
        <title>De-novo sequencing of pomegranate (Punica granatum L.) genome.</title>
        <authorList>
            <person name="Akparov Z."/>
            <person name="Amiraslanov A."/>
            <person name="Hajiyeva S."/>
            <person name="Abbasov M."/>
            <person name="Kaur K."/>
            <person name="Hamwieh A."/>
            <person name="Solovyev V."/>
            <person name="Salamov A."/>
            <person name="Braich B."/>
            <person name="Kosarev P."/>
            <person name="Mahmoud A."/>
            <person name="Hajiyev E."/>
            <person name="Babayeva S."/>
            <person name="Izzatullayeva V."/>
            <person name="Mammadov A."/>
            <person name="Mammadov A."/>
            <person name="Sharifova S."/>
            <person name="Ojaghi J."/>
            <person name="Eynullazada K."/>
            <person name="Bayramov B."/>
            <person name="Abdulazimova A."/>
            <person name="Shahmuradov I."/>
        </authorList>
    </citation>
    <scope>NUCLEOTIDE SEQUENCE [LARGE SCALE GENOMIC DNA]</scope>
    <source>
        <strain evidence="2">cv. AG2017</strain>
        <tissue evidence="1">Leaf</tissue>
    </source>
</reference>
<sequence>MQVPRRGRLELHTGRTVLADAPLLEHHMVRWEHHRVVEVTVHRSHSSVFVGPYGLRGISPSSRNVFLDPLTSQVAFFEWLPSSSELERLVEKASNAPSREMAQYPLGVRPLEGLMGDVGAYLGLPCTRLGNGDYSQLKKGRKFFDGLANRQDTLLMAL</sequence>
<dbReference type="EMBL" id="PGOL01008549">
    <property type="protein sequence ID" value="PKI31621.1"/>
    <property type="molecule type" value="Genomic_DNA"/>
</dbReference>
<accession>A0A2I0HIW3</accession>
<organism evidence="1 2">
    <name type="scientific">Punica granatum</name>
    <name type="common">Pomegranate</name>
    <dbReference type="NCBI Taxonomy" id="22663"/>
    <lineage>
        <taxon>Eukaryota</taxon>
        <taxon>Viridiplantae</taxon>
        <taxon>Streptophyta</taxon>
        <taxon>Embryophyta</taxon>
        <taxon>Tracheophyta</taxon>
        <taxon>Spermatophyta</taxon>
        <taxon>Magnoliopsida</taxon>
        <taxon>eudicotyledons</taxon>
        <taxon>Gunneridae</taxon>
        <taxon>Pentapetalae</taxon>
        <taxon>rosids</taxon>
        <taxon>malvids</taxon>
        <taxon>Myrtales</taxon>
        <taxon>Lythraceae</taxon>
        <taxon>Punica</taxon>
    </lineage>
</organism>
<protein>
    <submittedName>
        <fullName evidence="1">Uncharacterized protein</fullName>
    </submittedName>
</protein>
<evidence type="ECO:0000313" key="2">
    <source>
        <dbReference type="Proteomes" id="UP000233551"/>
    </source>
</evidence>
<gene>
    <name evidence="1" type="ORF">CRG98_048003</name>
</gene>
<keyword evidence="2" id="KW-1185">Reference proteome</keyword>
<dbReference type="AlphaFoldDB" id="A0A2I0HIW3"/>
<comment type="caution">
    <text evidence="1">The sequence shown here is derived from an EMBL/GenBank/DDBJ whole genome shotgun (WGS) entry which is preliminary data.</text>
</comment>